<accession>A0A564Y2S1</accession>
<reference evidence="2 3" key="1">
    <citation type="submission" date="2019-07" db="EMBL/GenBank/DDBJ databases">
        <authorList>
            <person name="Jastrzebski P J."/>
            <person name="Paukszto L."/>
            <person name="Jastrzebski P J."/>
        </authorList>
    </citation>
    <scope>NUCLEOTIDE SEQUENCE [LARGE SCALE GENOMIC DNA]</scope>
    <source>
        <strain evidence="2 3">WMS-il1</strain>
    </source>
</reference>
<dbReference type="AlphaFoldDB" id="A0A564Y2S1"/>
<organism evidence="2 3">
    <name type="scientific">Hymenolepis diminuta</name>
    <name type="common">Rat tapeworm</name>
    <dbReference type="NCBI Taxonomy" id="6216"/>
    <lineage>
        <taxon>Eukaryota</taxon>
        <taxon>Metazoa</taxon>
        <taxon>Spiralia</taxon>
        <taxon>Lophotrochozoa</taxon>
        <taxon>Platyhelminthes</taxon>
        <taxon>Cestoda</taxon>
        <taxon>Eucestoda</taxon>
        <taxon>Cyclophyllidea</taxon>
        <taxon>Hymenolepididae</taxon>
        <taxon>Hymenolepis</taxon>
    </lineage>
</organism>
<evidence type="ECO:0000313" key="2">
    <source>
        <dbReference type="EMBL" id="VUZ41615.1"/>
    </source>
</evidence>
<keyword evidence="3" id="KW-1185">Reference proteome</keyword>
<gene>
    <name evidence="2" type="ORF">WMSIL1_LOCUS2479</name>
</gene>
<evidence type="ECO:0000313" key="3">
    <source>
        <dbReference type="Proteomes" id="UP000321570"/>
    </source>
</evidence>
<protein>
    <submittedName>
        <fullName evidence="2">Uncharacterized protein</fullName>
    </submittedName>
</protein>
<evidence type="ECO:0000256" key="1">
    <source>
        <dbReference type="SAM" id="MobiDB-lite"/>
    </source>
</evidence>
<name>A0A564Y2S1_HYMDI</name>
<proteinExistence type="predicted"/>
<dbReference type="Proteomes" id="UP000321570">
    <property type="component" value="Unassembled WGS sequence"/>
</dbReference>
<feature type="non-terminal residue" evidence="2">
    <location>
        <position position="1"/>
    </location>
</feature>
<feature type="region of interest" description="Disordered" evidence="1">
    <location>
        <begin position="15"/>
        <end position="43"/>
    </location>
</feature>
<dbReference type="EMBL" id="CABIJS010000066">
    <property type="protein sequence ID" value="VUZ41615.1"/>
    <property type="molecule type" value="Genomic_DNA"/>
</dbReference>
<sequence>ADVLTELLKKPGLLVPNTSQHGRRQRPCFLKQSGSSSRRRNQSCNYHRMYEGNAKKCQPDCKYPKTDTIVSQRNSIGSEVSVIPHSVEKCF</sequence>